<organism evidence="2">
    <name type="scientific">uncultured Solirubrobacterales bacterium</name>
    <dbReference type="NCBI Taxonomy" id="768556"/>
    <lineage>
        <taxon>Bacteria</taxon>
        <taxon>Bacillati</taxon>
        <taxon>Actinomycetota</taxon>
        <taxon>Thermoleophilia</taxon>
        <taxon>Solirubrobacterales</taxon>
        <taxon>environmental samples</taxon>
    </lineage>
</organism>
<protein>
    <submittedName>
        <fullName evidence="2">Uncharacterized protein</fullName>
    </submittedName>
</protein>
<gene>
    <name evidence="2" type="ORF">AVDCRST_MAG17-629</name>
</gene>
<feature type="transmembrane region" description="Helical" evidence="1">
    <location>
        <begin position="52"/>
        <end position="75"/>
    </location>
</feature>
<keyword evidence="1" id="KW-1133">Transmembrane helix</keyword>
<sequence length="150" mass="15151">MKAASLNSGPGKAAAVAAVCGVIVLISMFLPWAKIVGERDVSDVGLSAWEALSILDVLIALLTLASVAVAALVVIRQARVPTLALSGVGLVTVVLILLAPLVEDPSAQQPVDFGGSWFLGLLAALGVMAAGLVAYGLLWYAASQAEDGDG</sequence>
<name>A0A6J4S3S5_9ACTN</name>
<dbReference type="EMBL" id="CADCVV010000047">
    <property type="protein sequence ID" value="CAA9488507.1"/>
    <property type="molecule type" value="Genomic_DNA"/>
</dbReference>
<proteinExistence type="predicted"/>
<feature type="transmembrane region" description="Helical" evidence="1">
    <location>
        <begin position="82"/>
        <end position="102"/>
    </location>
</feature>
<keyword evidence="1" id="KW-0812">Transmembrane</keyword>
<evidence type="ECO:0000256" key="1">
    <source>
        <dbReference type="SAM" id="Phobius"/>
    </source>
</evidence>
<evidence type="ECO:0000313" key="2">
    <source>
        <dbReference type="EMBL" id="CAA9488507.1"/>
    </source>
</evidence>
<feature type="transmembrane region" description="Helical" evidence="1">
    <location>
        <begin position="117"/>
        <end position="142"/>
    </location>
</feature>
<keyword evidence="1" id="KW-0472">Membrane</keyword>
<accession>A0A6J4S3S5</accession>
<reference evidence="2" key="1">
    <citation type="submission" date="2020-02" db="EMBL/GenBank/DDBJ databases">
        <authorList>
            <person name="Meier V. D."/>
        </authorList>
    </citation>
    <scope>NUCLEOTIDE SEQUENCE</scope>
    <source>
        <strain evidence="2">AVDCRST_MAG17</strain>
    </source>
</reference>
<feature type="transmembrane region" description="Helical" evidence="1">
    <location>
        <begin position="12"/>
        <end position="32"/>
    </location>
</feature>
<dbReference type="AlphaFoldDB" id="A0A6J4S3S5"/>